<reference evidence="2" key="1">
    <citation type="submission" date="2017-09" db="EMBL/GenBank/DDBJ databases">
        <title>Depth-based differentiation of microbial function through sediment-hosted aquifers and enrichment of novel symbionts in the deep terrestrial subsurface.</title>
        <authorList>
            <person name="Probst A.J."/>
            <person name="Ladd B."/>
            <person name="Jarett J.K."/>
            <person name="Geller-Mcgrath D.E."/>
            <person name="Sieber C.M.K."/>
            <person name="Emerson J.B."/>
            <person name="Anantharaman K."/>
            <person name="Thomas B.C."/>
            <person name="Malmstrom R."/>
            <person name="Stieglmeier M."/>
            <person name="Klingl A."/>
            <person name="Woyke T."/>
            <person name="Ryan C.M."/>
            <person name="Banfield J.F."/>
        </authorList>
    </citation>
    <scope>NUCLEOTIDE SEQUENCE [LARGE SCALE GENOMIC DNA]</scope>
</reference>
<accession>A0A2M7TXC5</accession>
<proteinExistence type="predicted"/>
<evidence type="ECO:0000313" key="2">
    <source>
        <dbReference type="Proteomes" id="UP000228503"/>
    </source>
</evidence>
<protein>
    <submittedName>
        <fullName evidence="1">Uncharacterized protein</fullName>
    </submittedName>
</protein>
<evidence type="ECO:0000313" key="1">
    <source>
        <dbReference type="EMBL" id="PIZ62478.1"/>
    </source>
</evidence>
<name>A0A2M7TXC5_9BACT</name>
<gene>
    <name evidence="1" type="ORF">COY16_04140</name>
</gene>
<dbReference type="Proteomes" id="UP000228503">
    <property type="component" value="Unassembled WGS sequence"/>
</dbReference>
<sequence>MSLIPDRRKEFYTRDTLPKADVILRALYQKEELDKNIKPGEIERAKSDHKKFIGLANLEIEKLVDDCIDEMDTYETISREPPEERLRKIRLIAHDTDLVVVYSAPGDYYHDRKKDRYQNDPAMVAADRLRDDQAAILAIVIAGIRENWSDHDLLLFLEKHVLTNDDPILNNLKEDARQAVAKHKIRIVYTGREDEVAVVERIRKKKNLFIPGECIDILPPENIDNTVDQTKELGAYLKKNLAKGEKFIVPMNLQGGRSMRMANEFGMIPEHTHAIVFAMPTMVGPDAINYRTGEIKGTVYRVLTGDASFEPAPHIII</sequence>
<dbReference type="EMBL" id="PFOB01000054">
    <property type="protein sequence ID" value="PIZ62478.1"/>
    <property type="molecule type" value="Genomic_DNA"/>
</dbReference>
<organism evidence="1 2">
    <name type="scientific">Candidatus Roizmanbacteria bacterium CG_4_10_14_0_2_um_filter_39_13</name>
    <dbReference type="NCBI Taxonomy" id="1974825"/>
    <lineage>
        <taxon>Bacteria</taxon>
        <taxon>Candidatus Roizmaniibacteriota</taxon>
    </lineage>
</organism>
<dbReference type="AlphaFoldDB" id="A0A2M7TXC5"/>
<comment type="caution">
    <text evidence="1">The sequence shown here is derived from an EMBL/GenBank/DDBJ whole genome shotgun (WGS) entry which is preliminary data.</text>
</comment>